<proteinExistence type="predicted"/>
<reference evidence="2 3" key="1">
    <citation type="submission" date="2023-04" db="EMBL/GenBank/DDBJ databases">
        <title>Forest soil microbial communities from Buena Vista Peninsula, Colon Province, Panama.</title>
        <authorList>
            <person name="Bouskill N."/>
        </authorList>
    </citation>
    <scope>NUCLEOTIDE SEQUENCE [LARGE SCALE GENOMIC DNA]</scope>
    <source>
        <strain evidence="2 3">CFH S0262</strain>
    </source>
</reference>
<dbReference type="RefSeq" id="WP_280758492.1">
    <property type="nucleotide sequence ID" value="NZ_JARXVC010000001.1"/>
</dbReference>
<dbReference type="InterPro" id="IPR018958">
    <property type="entry name" value="Knr4/Smi1-like_dom"/>
</dbReference>
<gene>
    <name evidence="2" type="ORF">M2280_000302</name>
</gene>
<evidence type="ECO:0000259" key="1">
    <source>
        <dbReference type="Pfam" id="PF09346"/>
    </source>
</evidence>
<dbReference type="EMBL" id="JARXVC010000001">
    <property type="protein sequence ID" value="MDH6279097.1"/>
    <property type="molecule type" value="Genomic_DNA"/>
</dbReference>
<feature type="domain" description="Knr4/Smi1-like" evidence="1">
    <location>
        <begin position="42"/>
        <end position="134"/>
    </location>
</feature>
<name>A0ABT6M456_9NOCA</name>
<dbReference type="Pfam" id="PF09346">
    <property type="entry name" value="SMI1_KNR4"/>
    <property type="match status" value="1"/>
</dbReference>
<protein>
    <recommendedName>
        <fullName evidence="1">Knr4/Smi1-like domain-containing protein</fullName>
    </recommendedName>
</protein>
<sequence length="139" mass="14684">MTLGAELVARIERAVAIYGPGQPIPSDELRDRLGDAGLVPDEDYAEFVGRWGGCFVGVPVHAWNNASILGRESCIELTAWAREAYGSLIDGVVIADDGSGNPIWIAADGTVRLVDHDSGNTVVQLAPDFGTLLADNVHG</sequence>
<evidence type="ECO:0000313" key="2">
    <source>
        <dbReference type="EMBL" id="MDH6279097.1"/>
    </source>
</evidence>
<dbReference type="Proteomes" id="UP001160334">
    <property type="component" value="Unassembled WGS sequence"/>
</dbReference>
<dbReference type="Gene3D" id="3.40.1580.10">
    <property type="entry name" value="SMI1/KNR4-like"/>
    <property type="match status" value="1"/>
</dbReference>
<evidence type="ECO:0000313" key="3">
    <source>
        <dbReference type="Proteomes" id="UP001160334"/>
    </source>
</evidence>
<organism evidence="2 3">
    <name type="scientific">Prescottella agglutinans</name>
    <dbReference type="NCBI Taxonomy" id="1644129"/>
    <lineage>
        <taxon>Bacteria</taxon>
        <taxon>Bacillati</taxon>
        <taxon>Actinomycetota</taxon>
        <taxon>Actinomycetes</taxon>
        <taxon>Mycobacteriales</taxon>
        <taxon>Nocardiaceae</taxon>
        <taxon>Prescottella</taxon>
    </lineage>
</organism>
<accession>A0ABT6M456</accession>
<keyword evidence="3" id="KW-1185">Reference proteome</keyword>
<dbReference type="InterPro" id="IPR037883">
    <property type="entry name" value="Knr4/Smi1-like_sf"/>
</dbReference>
<dbReference type="SUPFAM" id="SSF160631">
    <property type="entry name" value="SMI1/KNR4-like"/>
    <property type="match status" value="1"/>
</dbReference>
<comment type="caution">
    <text evidence="2">The sequence shown here is derived from an EMBL/GenBank/DDBJ whole genome shotgun (WGS) entry which is preliminary data.</text>
</comment>